<comment type="caution">
    <text evidence="1">The sequence shown here is derived from an EMBL/GenBank/DDBJ whole genome shotgun (WGS) entry which is preliminary data.</text>
</comment>
<protein>
    <submittedName>
        <fullName evidence="1">Uncharacterized protein</fullName>
    </submittedName>
</protein>
<keyword evidence="2" id="KW-1185">Reference proteome</keyword>
<dbReference type="RefSeq" id="XP_025401601.1">
    <property type="nucleotide sequence ID" value="XM_025538589.1"/>
</dbReference>
<evidence type="ECO:0000313" key="1">
    <source>
        <dbReference type="EMBL" id="PWY87718.1"/>
    </source>
</evidence>
<evidence type="ECO:0000313" key="2">
    <source>
        <dbReference type="Proteomes" id="UP000247233"/>
    </source>
</evidence>
<dbReference type="GeneID" id="37060826"/>
<dbReference type="EMBL" id="MSFL01000006">
    <property type="protein sequence ID" value="PWY87718.1"/>
    <property type="molecule type" value="Genomic_DNA"/>
</dbReference>
<reference evidence="1 2" key="1">
    <citation type="submission" date="2016-12" db="EMBL/GenBank/DDBJ databases">
        <title>The genomes of Aspergillus section Nigri reveals drivers in fungal speciation.</title>
        <authorList>
            <consortium name="DOE Joint Genome Institute"/>
            <person name="Vesth T.C."/>
            <person name="Nybo J."/>
            <person name="Theobald S."/>
            <person name="Brandl J."/>
            <person name="Frisvad J.C."/>
            <person name="Nielsen K.F."/>
            <person name="Lyhne E.K."/>
            <person name="Kogle M.E."/>
            <person name="Kuo A."/>
            <person name="Riley R."/>
            <person name="Clum A."/>
            <person name="Nolan M."/>
            <person name="Lipzen A."/>
            <person name="Salamov A."/>
            <person name="Henrissat B."/>
            <person name="Wiebenga A."/>
            <person name="De Vries R.P."/>
            <person name="Grigoriev I.V."/>
            <person name="Mortensen U.H."/>
            <person name="Andersen M.R."/>
            <person name="Baker S.E."/>
        </authorList>
    </citation>
    <scope>NUCLEOTIDE SEQUENCE [LARGE SCALE GENOMIC DNA]</scope>
    <source>
        <strain evidence="1 2">CBS 117.55</strain>
    </source>
</reference>
<organism evidence="1 2">
    <name type="scientific">Aspergillus heteromorphus CBS 117.55</name>
    <dbReference type="NCBI Taxonomy" id="1448321"/>
    <lineage>
        <taxon>Eukaryota</taxon>
        <taxon>Fungi</taxon>
        <taxon>Dikarya</taxon>
        <taxon>Ascomycota</taxon>
        <taxon>Pezizomycotina</taxon>
        <taxon>Eurotiomycetes</taxon>
        <taxon>Eurotiomycetidae</taxon>
        <taxon>Eurotiales</taxon>
        <taxon>Aspergillaceae</taxon>
        <taxon>Aspergillus</taxon>
        <taxon>Aspergillus subgen. Circumdati</taxon>
    </lineage>
</organism>
<accession>A0A317WS27</accession>
<sequence>MPIHVPMLYVWTHRDNPKSSSLSVISCNLKDMLVSGYPPLHGTRSVRDGSWI</sequence>
<dbReference type="Proteomes" id="UP000247233">
    <property type="component" value="Unassembled WGS sequence"/>
</dbReference>
<name>A0A317WS27_9EURO</name>
<proteinExistence type="predicted"/>
<dbReference type="AlphaFoldDB" id="A0A317WS27"/>
<gene>
    <name evidence="1" type="ORF">BO70DRAFT_201119</name>
</gene>
<dbReference type="VEuPathDB" id="FungiDB:BO70DRAFT_201119"/>